<proteinExistence type="inferred from homology"/>
<feature type="compositionally biased region" description="Polar residues" evidence="4">
    <location>
        <begin position="352"/>
        <end position="363"/>
    </location>
</feature>
<keyword evidence="6" id="KW-1185">Reference proteome</keyword>
<organism evidence="5 6">
    <name type="scientific">Silurus meridionalis</name>
    <name type="common">Southern catfish</name>
    <name type="synonym">Silurus soldatovi meridionalis</name>
    <dbReference type="NCBI Taxonomy" id="175797"/>
    <lineage>
        <taxon>Eukaryota</taxon>
        <taxon>Metazoa</taxon>
        <taxon>Chordata</taxon>
        <taxon>Craniata</taxon>
        <taxon>Vertebrata</taxon>
        <taxon>Euteleostomi</taxon>
        <taxon>Actinopterygii</taxon>
        <taxon>Neopterygii</taxon>
        <taxon>Teleostei</taxon>
        <taxon>Ostariophysi</taxon>
        <taxon>Siluriformes</taxon>
        <taxon>Siluridae</taxon>
        <taxon>Silurus</taxon>
    </lineage>
</organism>
<keyword evidence="2 3" id="KW-0175">Coiled coil</keyword>
<comment type="caution">
    <text evidence="5">The sequence shown here is derived from an EMBL/GenBank/DDBJ whole genome shotgun (WGS) entry which is preliminary data.</text>
</comment>
<evidence type="ECO:0000313" key="6">
    <source>
        <dbReference type="Proteomes" id="UP000606274"/>
    </source>
</evidence>
<feature type="coiled-coil region" evidence="3">
    <location>
        <begin position="199"/>
        <end position="243"/>
    </location>
</feature>
<dbReference type="InterPro" id="IPR026079">
    <property type="entry name" value="CDR2"/>
</dbReference>
<evidence type="ECO:0000256" key="2">
    <source>
        <dbReference type="ARBA" id="ARBA00023054"/>
    </source>
</evidence>
<dbReference type="PANTHER" id="PTHR19232:SF1">
    <property type="entry name" value="CEREBELLAR DEGENERATION-RELATED PROTEIN 2"/>
    <property type="match status" value="1"/>
</dbReference>
<evidence type="ECO:0000256" key="4">
    <source>
        <dbReference type="SAM" id="MobiDB-lite"/>
    </source>
</evidence>
<sequence>MKMLTDMIAEEFEMKEEEQWYEHRDLEHDLHLAAELGKTLLERNHELEEGLQEMYTTNQEQLQEIEHLSKQVEMLRSVNDQHAKVYEQLDATARDLEQSNQRLAMENRSDQLKIEGLTDTINELQSQVEELQRKIEKLTPDLLDPEKPVISQSDKYPPSEHFVSTGTLSLEEHQWEEEEDHSALLHSLQAELHLERTLRETAEHEAEALAREISELEPRVTLLQAYKTRLTEVEAEVEELRQVVRSDSASRIFPDALNFYSEEDVSQMWETRQALRCSKSERQMLEAGSKDEELRHGEHIDAYRGHFEAVESQGMSLLNEVDAQYSALKSKYNALLRCEDLSQSRVQCDKAVQTSTASENSTRNPDRLARPQDQAQLPEYKVLFSEIFTYIQKSKKDLEINRAISS</sequence>
<dbReference type="OrthoDB" id="10059415at2759"/>
<evidence type="ECO:0000256" key="1">
    <source>
        <dbReference type="ARBA" id="ARBA00009019"/>
    </source>
</evidence>
<dbReference type="Proteomes" id="UP000606274">
    <property type="component" value="Unassembled WGS sequence"/>
</dbReference>
<evidence type="ECO:0000256" key="3">
    <source>
        <dbReference type="SAM" id="Coils"/>
    </source>
</evidence>
<feature type="coiled-coil region" evidence="3">
    <location>
        <begin position="51"/>
        <end position="141"/>
    </location>
</feature>
<dbReference type="PANTHER" id="PTHR19232">
    <property type="entry name" value="CENTROCORTIN FAMILY MEMBER"/>
    <property type="match status" value="1"/>
</dbReference>
<dbReference type="EMBL" id="JABFDY010000007">
    <property type="protein sequence ID" value="KAF7705080.1"/>
    <property type="molecule type" value="Genomic_DNA"/>
</dbReference>
<accession>A0A8T0BI49</accession>
<evidence type="ECO:0008006" key="7">
    <source>
        <dbReference type="Google" id="ProtNLM"/>
    </source>
</evidence>
<dbReference type="AlphaFoldDB" id="A0A8T0BI49"/>
<feature type="region of interest" description="Disordered" evidence="4">
    <location>
        <begin position="352"/>
        <end position="372"/>
    </location>
</feature>
<reference evidence="5" key="1">
    <citation type="submission" date="2020-08" db="EMBL/GenBank/DDBJ databases">
        <title>Chromosome-level assembly of Southern catfish (Silurus meridionalis) provides insights into visual adaptation to the nocturnal and benthic lifestyles.</title>
        <authorList>
            <person name="Zhang Y."/>
            <person name="Wang D."/>
            <person name="Peng Z."/>
        </authorList>
    </citation>
    <scope>NUCLEOTIDE SEQUENCE</scope>
    <source>
        <strain evidence="5">SWU-2019-XX</strain>
        <tissue evidence="5">Muscle</tissue>
    </source>
</reference>
<gene>
    <name evidence="5" type="ORF">HF521_020366</name>
</gene>
<protein>
    <recommendedName>
        <fullName evidence="7">Cerebellar degeneration-related protein 2</fullName>
    </recommendedName>
</protein>
<name>A0A8T0BI49_SILME</name>
<comment type="similarity">
    <text evidence="1">Belongs to the CDR2 family.</text>
</comment>
<evidence type="ECO:0000313" key="5">
    <source>
        <dbReference type="EMBL" id="KAF7705080.1"/>
    </source>
</evidence>